<dbReference type="SUPFAM" id="SSF100950">
    <property type="entry name" value="NagB/RpiA/CoA transferase-like"/>
    <property type="match status" value="1"/>
</dbReference>
<dbReference type="AlphaFoldDB" id="A0A318H6X4"/>
<comment type="caution">
    <text evidence="1">The sequence shown here is derived from an EMBL/GenBank/DDBJ whole genome shotgun (WGS) entry which is preliminary data.</text>
</comment>
<sequence>MEHFTKTSAARRVSGCDQPLTGKAVVNRIVSDLEVFDAVGDCFHAVELAPGVQFSDVVVETGASIVGRRELRSGARSFAHVLCDMA</sequence>
<protein>
    <submittedName>
        <fullName evidence="1">Uncharacterized protein</fullName>
    </submittedName>
</protein>
<proteinExistence type="predicted"/>
<name>A0A318H6X4_9MYCO</name>
<evidence type="ECO:0000313" key="2">
    <source>
        <dbReference type="Proteomes" id="UP000247781"/>
    </source>
</evidence>
<dbReference type="Proteomes" id="UP000247781">
    <property type="component" value="Unassembled WGS sequence"/>
</dbReference>
<dbReference type="InterPro" id="IPR037171">
    <property type="entry name" value="NagB/RpiA_transferase-like"/>
</dbReference>
<keyword evidence="2" id="KW-1185">Reference proteome</keyword>
<organism evidence="1 2">
    <name type="scientific">Mycolicibacterium moriokaense</name>
    <dbReference type="NCBI Taxonomy" id="39691"/>
    <lineage>
        <taxon>Bacteria</taxon>
        <taxon>Bacillati</taxon>
        <taxon>Actinomycetota</taxon>
        <taxon>Actinomycetes</taxon>
        <taxon>Mycobacteriales</taxon>
        <taxon>Mycobacteriaceae</taxon>
        <taxon>Mycolicibacterium</taxon>
    </lineage>
</organism>
<reference evidence="2" key="1">
    <citation type="submission" date="2018-05" db="EMBL/GenBank/DDBJ databases">
        <authorList>
            <person name="Deangelis K."/>
            <person name="Huntemann M."/>
            <person name="Clum A."/>
            <person name="Pillay M."/>
            <person name="Palaniappan K."/>
            <person name="Varghese N."/>
            <person name="Mikhailova N."/>
            <person name="Stamatis D."/>
            <person name="Reddy T."/>
            <person name="Daum C."/>
            <person name="Shapiro N."/>
            <person name="Ivanova N."/>
            <person name="Kyrpides N."/>
            <person name="Woyke T."/>
        </authorList>
    </citation>
    <scope>NUCLEOTIDE SEQUENCE [LARGE SCALE GENOMIC DNA]</scope>
    <source>
        <strain evidence="2">GAS496</strain>
    </source>
</reference>
<reference evidence="1 2" key="2">
    <citation type="submission" date="2018-06" db="EMBL/GenBank/DDBJ databases">
        <title>Sequencing of bacterial isolates from soil warming experiment in Harvard Forest, Massachusetts, USA.</title>
        <authorList>
            <person name="Deangelis K.PhD."/>
        </authorList>
    </citation>
    <scope>NUCLEOTIDE SEQUENCE [LARGE SCALE GENOMIC DNA]</scope>
    <source>
        <strain evidence="1 2">GAS496</strain>
    </source>
</reference>
<dbReference type="EMBL" id="QJJU01000034">
    <property type="protein sequence ID" value="PXX00378.1"/>
    <property type="molecule type" value="Genomic_DNA"/>
</dbReference>
<evidence type="ECO:0000313" key="1">
    <source>
        <dbReference type="EMBL" id="PXX00378.1"/>
    </source>
</evidence>
<dbReference type="Gene3D" id="3.40.1080.10">
    <property type="entry name" value="Glutaconate Coenzyme A-transferase"/>
    <property type="match status" value="1"/>
</dbReference>
<gene>
    <name evidence="1" type="ORF">C8E89_13430</name>
</gene>
<accession>A0A318H6X4</accession>